<protein>
    <recommendedName>
        <fullName evidence="2">DUF1468 domain-containing protein</fullName>
    </recommendedName>
</protein>
<sequence length="169" mass="19454">MLEEYFENKKDLICGLTVIAFTSIGTWGIVTDDYLMEDDYGADPGPALVPIMLLCLLGFLGINMTIKACYNILKYSKSVTNTPNLTENWITFLIPLTFVCTMFFYTWIIEIIGFIWVTLGFTLLWIFTIGIHDNGLPTKKDTLLYFVYSVAMTFFIYYIFVHLIMVQLP</sequence>
<dbReference type="AlphaFoldDB" id="A0A381UGA9"/>
<name>A0A381UGA9_9ZZZZ</name>
<feature type="domain" description="DUF1468" evidence="2">
    <location>
        <begin position="13"/>
        <end position="169"/>
    </location>
</feature>
<keyword evidence="1" id="KW-0812">Transmembrane</keyword>
<keyword evidence="1" id="KW-1133">Transmembrane helix</keyword>
<organism evidence="3">
    <name type="scientific">marine metagenome</name>
    <dbReference type="NCBI Taxonomy" id="408172"/>
    <lineage>
        <taxon>unclassified sequences</taxon>
        <taxon>metagenomes</taxon>
        <taxon>ecological metagenomes</taxon>
    </lineage>
</organism>
<evidence type="ECO:0000256" key="1">
    <source>
        <dbReference type="SAM" id="Phobius"/>
    </source>
</evidence>
<feature type="transmembrane region" description="Helical" evidence="1">
    <location>
        <begin position="111"/>
        <end position="131"/>
    </location>
</feature>
<accession>A0A381UGA9</accession>
<proteinExistence type="predicted"/>
<feature type="transmembrane region" description="Helical" evidence="1">
    <location>
        <begin position="143"/>
        <end position="165"/>
    </location>
</feature>
<reference evidence="3" key="1">
    <citation type="submission" date="2018-05" db="EMBL/GenBank/DDBJ databases">
        <authorList>
            <person name="Lanie J.A."/>
            <person name="Ng W.-L."/>
            <person name="Kazmierczak K.M."/>
            <person name="Andrzejewski T.M."/>
            <person name="Davidsen T.M."/>
            <person name="Wayne K.J."/>
            <person name="Tettelin H."/>
            <person name="Glass J.I."/>
            <person name="Rusch D."/>
            <person name="Podicherti R."/>
            <person name="Tsui H.-C.T."/>
            <person name="Winkler M.E."/>
        </authorList>
    </citation>
    <scope>NUCLEOTIDE SEQUENCE</scope>
</reference>
<evidence type="ECO:0000259" key="2">
    <source>
        <dbReference type="Pfam" id="PF07331"/>
    </source>
</evidence>
<evidence type="ECO:0000313" key="3">
    <source>
        <dbReference type="EMBL" id="SVA26761.1"/>
    </source>
</evidence>
<feature type="transmembrane region" description="Helical" evidence="1">
    <location>
        <begin position="85"/>
        <end position="105"/>
    </location>
</feature>
<dbReference type="EMBL" id="UINC01006309">
    <property type="protein sequence ID" value="SVA26761.1"/>
    <property type="molecule type" value="Genomic_DNA"/>
</dbReference>
<dbReference type="InterPro" id="IPR009936">
    <property type="entry name" value="DUF1468"/>
</dbReference>
<gene>
    <name evidence="3" type="ORF">METZ01_LOCUS79615</name>
</gene>
<feature type="transmembrane region" description="Helical" evidence="1">
    <location>
        <begin position="50"/>
        <end position="73"/>
    </location>
</feature>
<feature type="transmembrane region" description="Helical" evidence="1">
    <location>
        <begin position="12"/>
        <end position="30"/>
    </location>
</feature>
<keyword evidence="1" id="KW-0472">Membrane</keyword>
<dbReference type="Pfam" id="PF07331">
    <property type="entry name" value="TctB"/>
    <property type="match status" value="1"/>
</dbReference>